<sequence length="123" mass="12660">MTRIAPALPLTFALTVALATASCTTTTPDVAEPADGPLRIEGTITAIDLQPWSYDGNATVQVEADGRGEVQVQLPARWNLCKAPPVDVQSLAVGMRVQAVGAASGDGGLVVCGDAAHRLQPVQ</sequence>
<evidence type="ECO:0008006" key="4">
    <source>
        <dbReference type="Google" id="ProtNLM"/>
    </source>
</evidence>
<dbReference type="RefSeq" id="WP_332614879.1">
    <property type="nucleotide sequence ID" value="NZ_JAXGFP010000002.1"/>
</dbReference>
<keyword evidence="1" id="KW-0732">Signal</keyword>
<name>A0ABU7YW36_9GAMM</name>
<evidence type="ECO:0000313" key="2">
    <source>
        <dbReference type="EMBL" id="MEG3183137.1"/>
    </source>
</evidence>
<keyword evidence="3" id="KW-1185">Reference proteome</keyword>
<feature type="signal peptide" evidence="1">
    <location>
        <begin position="1"/>
        <end position="21"/>
    </location>
</feature>
<evidence type="ECO:0000313" key="3">
    <source>
        <dbReference type="Proteomes" id="UP001355056"/>
    </source>
</evidence>
<proteinExistence type="predicted"/>
<dbReference type="EMBL" id="JAXGFP010000002">
    <property type="protein sequence ID" value="MEG3183137.1"/>
    <property type="molecule type" value="Genomic_DNA"/>
</dbReference>
<evidence type="ECO:0000256" key="1">
    <source>
        <dbReference type="SAM" id="SignalP"/>
    </source>
</evidence>
<comment type="caution">
    <text evidence="2">The sequence shown here is derived from an EMBL/GenBank/DDBJ whole genome shotgun (WGS) entry which is preliminary data.</text>
</comment>
<protein>
    <recommendedName>
        <fullName evidence="4">DUF5666 domain-containing protein</fullName>
    </recommendedName>
</protein>
<gene>
    <name evidence="2" type="ORF">SNE34_03805</name>
</gene>
<reference evidence="2 3" key="1">
    <citation type="journal article" date="2016" name="Int. J. Syst. Evol. Microbiol.">
        <title>Lysobacter erysipheiresistens sp. nov., an antagonist of powdery mildew, isolated from tobacco-cultivated soil.</title>
        <authorList>
            <person name="Xie B."/>
            <person name="Li T."/>
            <person name="Lin X."/>
            <person name="Wang C.J."/>
            <person name="Chen Y.J."/>
            <person name="Liu W.J."/>
            <person name="Zhao Z.W."/>
        </authorList>
    </citation>
    <scope>NUCLEOTIDE SEQUENCE [LARGE SCALE GENOMIC DNA]</scope>
    <source>
        <strain evidence="2 3">RS-LYSO-3</strain>
    </source>
</reference>
<organism evidence="2 3">
    <name type="scientific">Novilysobacter erysipheiresistens</name>
    <dbReference type="NCBI Taxonomy" id="1749332"/>
    <lineage>
        <taxon>Bacteria</taxon>
        <taxon>Pseudomonadati</taxon>
        <taxon>Pseudomonadota</taxon>
        <taxon>Gammaproteobacteria</taxon>
        <taxon>Lysobacterales</taxon>
        <taxon>Lysobacteraceae</taxon>
        <taxon>Novilysobacter</taxon>
    </lineage>
</organism>
<accession>A0ABU7YW36</accession>
<dbReference type="PROSITE" id="PS51257">
    <property type="entry name" value="PROKAR_LIPOPROTEIN"/>
    <property type="match status" value="1"/>
</dbReference>
<feature type="chain" id="PRO_5047024284" description="DUF5666 domain-containing protein" evidence="1">
    <location>
        <begin position="22"/>
        <end position="123"/>
    </location>
</feature>
<dbReference type="Proteomes" id="UP001355056">
    <property type="component" value="Unassembled WGS sequence"/>
</dbReference>